<dbReference type="Gene3D" id="2.30.30.760">
    <property type="match status" value="1"/>
</dbReference>
<dbReference type="Pfam" id="PF13144">
    <property type="entry name" value="ChapFlgA"/>
    <property type="match status" value="1"/>
</dbReference>
<comment type="caution">
    <text evidence="2">The sequence shown here is derived from an EMBL/GenBank/DDBJ whole genome shotgun (WGS) entry which is preliminary data.</text>
</comment>
<dbReference type="GO" id="GO:0044780">
    <property type="term" value="P:bacterial-type flagellum assembly"/>
    <property type="evidence" value="ECO:0007669"/>
    <property type="project" value="InterPro"/>
</dbReference>
<evidence type="ECO:0000259" key="1">
    <source>
        <dbReference type="Pfam" id="PF13144"/>
    </source>
</evidence>
<sequence length="290" mass="31734">MAERSEIRRGDLRLIDLAPGPWPDAVRGALEAVRLGRAPLFGETRRLPRSLLAAGFRRASFASGIELRARLPAEVSVTRAGGVADRGRLGHDAQNRLSERLARECENHAATALDEPRESWLPPDDVRREQWRIPSPLSGRMVAWVDIFENGSLYRSIPYWFRVSCQVPAFRLNTTVGEGETLGSPSVRSESVDLAALAPGERPVRVLRDAVARRTLAEGRLLLEEDIMAAPAVRKNSLVQLRVVSGSVELELTGTALTDGAIGEVIWVRSGLGGELLRIKVTDKDNGVAI</sequence>
<accession>A0A918P6N0</accession>
<evidence type="ECO:0000313" key="2">
    <source>
        <dbReference type="EMBL" id="GGY28799.1"/>
    </source>
</evidence>
<gene>
    <name evidence="2" type="ORF">GCM10011289_34960</name>
</gene>
<dbReference type="Proteomes" id="UP000645257">
    <property type="component" value="Unassembled WGS sequence"/>
</dbReference>
<evidence type="ECO:0000313" key="3">
    <source>
        <dbReference type="Proteomes" id="UP000645257"/>
    </source>
</evidence>
<dbReference type="AlphaFoldDB" id="A0A918P6N0"/>
<dbReference type="NCBIfam" id="TIGR03170">
    <property type="entry name" value="flgA_cterm"/>
    <property type="match status" value="1"/>
</dbReference>
<proteinExistence type="predicted"/>
<dbReference type="RefSeq" id="WP_189536749.1">
    <property type="nucleotide sequence ID" value="NZ_BMYX01000027.1"/>
</dbReference>
<feature type="domain" description="Flagella basal body P-ring formation protein FlgA SAF" evidence="1">
    <location>
        <begin position="173"/>
        <end position="285"/>
    </location>
</feature>
<dbReference type="InterPro" id="IPR017585">
    <property type="entry name" value="SAF_FlgA"/>
</dbReference>
<dbReference type="PANTHER" id="PTHR36307:SF1">
    <property type="entry name" value="FLAGELLA BASAL BODY P-RING FORMATION PROTEIN FLGA"/>
    <property type="match status" value="1"/>
</dbReference>
<dbReference type="PANTHER" id="PTHR36307">
    <property type="entry name" value="FLAGELLA BASAL BODY P-RING FORMATION PROTEIN FLGA"/>
    <property type="match status" value="1"/>
</dbReference>
<reference evidence="2" key="2">
    <citation type="submission" date="2020-09" db="EMBL/GenBank/DDBJ databases">
        <authorList>
            <person name="Sun Q."/>
            <person name="Kim S."/>
        </authorList>
    </citation>
    <scope>NUCLEOTIDE SEQUENCE</scope>
    <source>
        <strain evidence="2">KCTC 32182</strain>
    </source>
</reference>
<name>A0A918P6N0_9NEIS</name>
<dbReference type="EMBL" id="BMYX01000027">
    <property type="protein sequence ID" value="GGY28799.1"/>
    <property type="molecule type" value="Genomic_DNA"/>
</dbReference>
<organism evidence="2 3">
    <name type="scientific">Paludibacterium paludis</name>
    <dbReference type="NCBI Taxonomy" id="1225769"/>
    <lineage>
        <taxon>Bacteria</taxon>
        <taxon>Pseudomonadati</taxon>
        <taxon>Pseudomonadota</taxon>
        <taxon>Betaproteobacteria</taxon>
        <taxon>Neisseriales</taxon>
        <taxon>Chromobacteriaceae</taxon>
        <taxon>Paludibacterium</taxon>
    </lineage>
</organism>
<reference evidence="2" key="1">
    <citation type="journal article" date="2014" name="Int. J. Syst. Evol. Microbiol.">
        <title>Complete genome sequence of Corynebacterium casei LMG S-19264T (=DSM 44701T), isolated from a smear-ripened cheese.</title>
        <authorList>
            <consortium name="US DOE Joint Genome Institute (JGI-PGF)"/>
            <person name="Walter F."/>
            <person name="Albersmeier A."/>
            <person name="Kalinowski J."/>
            <person name="Ruckert C."/>
        </authorList>
    </citation>
    <scope>NUCLEOTIDE SEQUENCE</scope>
    <source>
        <strain evidence="2">KCTC 32182</strain>
    </source>
</reference>
<keyword evidence="3" id="KW-1185">Reference proteome</keyword>
<dbReference type="InterPro" id="IPR039246">
    <property type="entry name" value="Flagellar_FlgA"/>
</dbReference>
<protein>
    <recommendedName>
        <fullName evidence="1">Flagella basal body P-ring formation protein FlgA SAF domain-containing protein</fullName>
    </recommendedName>
</protein>